<protein>
    <submittedName>
        <fullName evidence="2">Uncharacterized protein</fullName>
    </submittedName>
</protein>
<evidence type="ECO:0000313" key="3">
    <source>
        <dbReference type="Proteomes" id="UP000305095"/>
    </source>
</evidence>
<evidence type="ECO:0000256" key="1">
    <source>
        <dbReference type="SAM" id="MobiDB-lite"/>
    </source>
</evidence>
<feature type="compositionally biased region" description="Polar residues" evidence="1">
    <location>
        <begin position="22"/>
        <end position="35"/>
    </location>
</feature>
<accession>A0A4U6S769</accession>
<dbReference type="Proteomes" id="UP000305095">
    <property type="component" value="Unassembled WGS sequence"/>
</dbReference>
<reference evidence="2 3" key="1">
    <citation type="submission" date="2019-05" db="EMBL/GenBank/DDBJ databases">
        <title>Draft Genome of Bradyrhizobium elkanii strain SEMIA 938, Used in Commercial Inoculants for Lupinus spp. in Brazil.</title>
        <authorList>
            <person name="Hungria M."/>
            <person name="Delamuta J.R.M."/>
            <person name="Ribeiro R.A."/>
            <person name="Nogueira M.A."/>
        </authorList>
    </citation>
    <scope>NUCLEOTIDE SEQUENCE [LARGE SCALE GENOMIC DNA]</scope>
    <source>
        <strain evidence="2 3">Semia 938</strain>
    </source>
</reference>
<sequence>MCAIRPRPTARRCGISGCNSTKTFSSEVGTSSCEENASKPKSGAPFRFRRNGKGSSRTESDHARQKFPG</sequence>
<evidence type="ECO:0000313" key="2">
    <source>
        <dbReference type="EMBL" id="TKV83649.1"/>
    </source>
</evidence>
<gene>
    <name evidence="2" type="ORF">FDV58_00100</name>
</gene>
<comment type="caution">
    <text evidence="2">The sequence shown here is derived from an EMBL/GenBank/DDBJ whole genome shotgun (WGS) entry which is preliminary data.</text>
</comment>
<feature type="compositionally biased region" description="Basic and acidic residues" evidence="1">
    <location>
        <begin position="56"/>
        <end position="69"/>
    </location>
</feature>
<dbReference type="EMBL" id="SZZP01000001">
    <property type="protein sequence ID" value="TKV83649.1"/>
    <property type="molecule type" value="Genomic_DNA"/>
</dbReference>
<feature type="region of interest" description="Disordered" evidence="1">
    <location>
        <begin position="22"/>
        <end position="69"/>
    </location>
</feature>
<name>A0A4U6S769_BRAEL</name>
<dbReference type="AlphaFoldDB" id="A0A4U6S769"/>
<organism evidence="2 3">
    <name type="scientific">Bradyrhizobium elkanii</name>
    <dbReference type="NCBI Taxonomy" id="29448"/>
    <lineage>
        <taxon>Bacteria</taxon>
        <taxon>Pseudomonadati</taxon>
        <taxon>Pseudomonadota</taxon>
        <taxon>Alphaproteobacteria</taxon>
        <taxon>Hyphomicrobiales</taxon>
        <taxon>Nitrobacteraceae</taxon>
        <taxon>Bradyrhizobium</taxon>
    </lineage>
</organism>
<proteinExistence type="predicted"/>